<evidence type="ECO:0000313" key="3">
    <source>
        <dbReference type="Proteomes" id="UP000253940"/>
    </source>
</evidence>
<dbReference type="EMBL" id="CP031222">
    <property type="protein sequence ID" value="AXI02947.1"/>
    <property type="molecule type" value="Genomic_DNA"/>
</dbReference>
<proteinExistence type="predicted"/>
<feature type="transmembrane region" description="Helical" evidence="1">
    <location>
        <begin position="42"/>
        <end position="61"/>
    </location>
</feature>
<dbReference type="KEGG" id="mbah:HYN46_08915"/>
<keyword evidence="3" id="KW-1185">Reference proteome</keyword>
<keyword evidence="1" id="KW-1133">Transmembrane helix</keyword>
<protein>
    <submittedName>
        <fullName evidence="2">Uncharacterized protein</fullName>
    </submittedName>
</protein>
<sequence length="71" mass="8258">MSLRFIIIFIIATLLSAGTLFVAIIAIDDYMRWYDSLAPNRAHIFTMVFVLCVLIGIYLYCRKKKPQDKEI</sequence>
<reference evidence="2 3" key="1">
    <citation type="submission" date="2018-07" db="EMBL/GenBank/DDBJ databases">
        <title>Genome sequencing of Moraxellaceae gen. HYN0046.</title>
        <authorList>
            <person name="Kim M."/>
            <person name="Yi H."/>
        </authorList>
    </citation>
    <scope>NUCLEOTIDE SEQUENCE [LARGE SCALE GENOMIC DNA]</scope>
    <source>
        <strain evidence="2 3">HYN0046</strain>
    </source>
</reference>
<evidence type="ECO:0000256" key="1">
    <source>
        <dbReference type="SAM" id="Phobius"/>
    </source>
</evidence>
<keyword evidence="1" id="KW-0812">Transmembrane</keyword>
<keyword evidence="1" id="KW-0472">Membrane</keyword>
<accession>A0A345P6N8</accession>
<dbReference type="RefSeq" id="WP_114899057.1">
    <property type="nucleotide sequence ID" value="NZ_CP031222.1"/>
</dbReference>
<name>A0A345P6N8_9GAMM</name>
<gene>
    <name evidence="2" type="ORF">HYN46_08915</name>
</gene>
<evidence type="ECO:0000313" key="2">
    <source>
        <dbReference type="EMBL" id="AXI02947.1"/>
    </source>
</evidence>
<feature type="transmembrane region" description="Helical" evidence="1">
    <location>
        <begin position="5"/>
        <end position="27"/>
    </location>
</feature>
<dbReference type="AlphaFoldDB" id="A0A345P6N8"/>
<organism evidence="2 3">
    <name type="scientific">Aquirhabdus parva</name>
    <dbReference type="NCBI Taxonomy" id="2283318"/>
    <lineage>
        <taxon>Bacteria</taxon>
        <taxon>Pseudomonadati</taxon>
        <taxon>Pseudomonadota</taxon>
        <taxon>Gammaproteobacteria</taxon>
        <taxon>Moraxellales</taxon>
        <taxon>Moraxellaceae</taxon>
        <taxon>Aquirhabdus</taxon>
    </lineage>
</organism>
<dbReference type="Proteomes" id="UP000253940">
    <property type="component" value="Chromosome"/>
</dbReference>